<evidence type="ECO:0000313" key="2">
    <source>
        <dbReference type="Proteomes" id="UP000799754"/>
    </source>
</evidence>
<sequence>MTSKQRLPQLEARRPSHLRDFMQSYPSMRTVSDAHWRTWEDRCKINRAVRRKYDLPDDFDIDPEFFAHPILASYARYHHRQIQDGQHAGKRRANRHKRRAEDYRPSRSSLALPNLAEDVPTDEADGEKPRLAEEAAELRRLTDVVATEVGYLYFVGEDDLLERWSDDVEQSDLSLIYRKVEPGMDMGQLDEDHVKTKEAESEEL</sequence>
<proteinExistence type="predicted"/>
<dbReference type="Proteomes" id="UP000799754">
    <property type="component" value="Unassembled WGS sequence"/>
</dbReference>
<accession>A0ACB6S4N8</accession>
<protein>
    <submittedName>
        <fullName evidence="1">Uncharacterized protein</fullName>
    </submittedName>
</protein>
<comment type="caution">
    <text evidence="1">The sequence shown here is derived from an EMBL/GenBank/DDBJ whole genome shotgun (WGS) entry which is preliminary data.</text>
</comment>
<gene>
    <name evidence="1" type="ORF">BU25DRAFT_467143</name>
</gene>
<reference evidence="1" key="1">
    <citation type="journal article" date="2020" name="Stud. Mycol.">
        <title>101 Dothideomycetes genomes: a test case for predicting lifestyles and emergence of pathogens.</title>
        <authorList>
            <person name="Haridas S."/>
            <person name="Albert R."/>
            <person name="Binder M."/>
            <person name="Bloem J."/>
            <person name="Labutti K."/>
            <person name="Salamov A."/>
            <person name="Andreopoulos B."/>
            <person name="Baker S."/>
            <person name="Barry K."/>
            <person name="Bills G."/>
            <person name="Bluhm B."/>
            <person name="Cannon C."/>
            <person name="Castanera R."/>
            <person name="Culley D."/>
            <person name="Daum C."/>
            <person name="Ezra D."/>
            <person name="Gonzalez J."/>
            <person name="Henrissat B."/>
            <person name="Kuo A."/>
            <person name="Liang C."/>
            <person name="Lipzen A."/>
            <person name="Lutzoni F."/>
            <person name="Magnuson J."/>
            <person name="Mondo S."/>
            <person name="Nolan M."/>
            <person name="Ohm R."/>
            <person name="Pangilinan J."/>
            <person name="Park H.-J."/>
            <person name="Ramirez L."/>
            <person name="Alfaro M."/>
            <person name="Sun H."/>
            <person name="Tritt A."/>
            <person name="Yoshinaga Y."/>
            <person name="Zwiers L.-H."/>
            <person name="Turgeon B."/>
            <person name="Goodwin S."/>
            <person name="Spatafora J."/>
            <person name="Crous P."/>
            <person name="Grigoriev I."/>
        </authorList>
    </citation>
    <scope>NUCLEOTIDE SEQUENCE</scope>
    <source>
        <strain evidence="1">CBS 525.71</strain>
    </source>
</reference>
<evidence type="ECO:0000313" key="1">
    <source>
        <dbReference type="EMBL" id="KAF2628482.1"/>
    </source>
</evidence>
<name>A0ACB6S4N8_9PLEO</name>
<keyword evidence="2" id="KW-1185">Reference proteome</keyword>
<organism evidence="1 2">
    <name type="scientific">Macroventuria anomochaeta</name>
    <dbReference type="NCBI Taxonomy" id="301207"/>
    <lineage>
        <taxon>Eukaryota</taxon>
        <taxon>Fungi</taxon>
        <taxon>Dikarya</taxon>
        <taxon>Ascomycota</taxon>
        <taxon>Pezizomycotina</taxon>
        <taxon>Dothideomycetes</taxon>
        <taxon>Pleosporomycetidae</taxon>
        <taxon>Pleosporales</taxon>
        <taxon>Pleosporineae</taxon>
        <taxon>Didymellaceae</taxon>
        <taxon>Macroventuria</taxon>
    </lineage>
</organism>
<dbReference type="EMBL" id="MU006713">
    <property type="protein sequence ID" value="KAF2628482.1"/>
    <property type="molecule type" value="Genomic_DNA"/>
</dbReference>